<feature type="compositionally biased region" description="Basic residues" evidence="1">
    <location>
        <begin position="36"/>
        <end position="47"/>
    </location>
</feature>
<evidence type="ECO:0000313" key="2">
    <source>
        <dbReference type="EMBL" id="KAE8377398.1"/>
    </source>
</evidence>
<feature type="region of interest" description="Disordered" evidence="1">
    <location>
        <begin position="1"/>
        <end position="95"/>
    </location>
</feature>
<evidence type="ECO:0000256" key="1">
    <source>
        <dbReference type="SAM" id="MobiDB-lite"/>
    </source>
</evidence>
<organism evidence="2 3">
    <name type="scientific">Aspergillus bertholletiae</name>
    <dbReference type="NCBI Taxonomy" id="1226010"/>
    <lineage>
        <taxon>Eukaryota</taxon>
        <taxon>Fungi</taxon>
        <taxon>Dikarya</taxon>
        <taxon>Ascomycota</taxon>
        <taxon>Pezizomycotina</taxon>
        <taxon>Eurotiomycetes</taxon>
        <taxon>Eurotiomycetidae</taxon>
        <taxon>Eurotiales</taxon>
        <taxon>Aspergillaceae</taxon>
        <taxon>Aspergillus</taxon>
        <taxon>Aspergillus subgen. Circumdati</taxon>
    </lineage>
</organism>
<keyword evidence="3" id="KW-1185">Reference proteome</keyword>
<dbReference type="EMBL" id="ML736224">
    <property type="protein sequence ID" value="KAE8377398.1"/>
    <property type="molecule type" value="Genomic_DNA"/>
</dbReference>
<reference evidence="2 3" key="1">
    <citation type="submission" date="2019-04" db="EMBL/GenBank/DDBJ databases">
        <title>Friends and foes A comparative genomics studyof 23 Aspergillus species from section Flavi.</title>
        <authorList>
            <consortium name="DOE Joint Genome Institute"/>
            <person name="Kjaerbolling I."/>
            <person name="Vesth T."/>
            <person name="Frisvad J.C."/>
            <person name="Nybo J.L."/>
            <person name="Theobald S."/>
            <person name="Kildgaard S."/>
            <person name="Isbrandt T."/>
            <person name="Kuo A."/>
            <person name="Sato A."/>
            <person name="Lyhne E.K."/>
            <person name="Kogle M.E."/>
            <person name="Wiebenga A."/>
            <person name="Kun R.S."/>
            <person name="Lubbers R.J."/>
            <person name="Makela M.R."/>
            <person name="Barry K."/>
            <person name="Chovatia M."/>
            <person name="Clum A."/>
            <person name="Daum C."/>
            <person name="Haridas S."/>
            <person name="He G."/>
            <person name="LaButti K."/>
            <person name="Lipzen A."/>
            <person name="Mondo S."/>
            <person name="Riley R."/>
            <person name="Salamov A."/>
            <person name="Simmons B.A."/>
            <person name="Magnuson J.K."/>
            <person name="Henrissat B."/>
            <person name="Mortensen U.H."/>
            <person name="Larsen T.O."/>
            <person name="Devries R.P."/>
            <person name="Grigoriev I.V."/>
            <person name="Machida M."/>
            <person name="Baker S.E."/>
            <person name="Andersen M.R."/>
        </authorList>
    </citation>
    <scope>NUCLEOTIDE SEQUENCE [LARGE SCALE GENOMIC DNA]</scope>
    <source>
        <strain evidence="2 3">IBT 29228</strain>
    </source>
</reference>
<dbReference type="OrthoDB" id="4504276at2759"/>
<gene>
    <name evidence="2" type="ORF">BDV26DRAFT_263731</name>
</gene>
<feature type="region of interest" description="Disordered" evidence="1">
    <location>
        <begin position="201"/>
        <end position="223"/>
    </location>
</feature>
<feature type="compositionally biased region" description="Acidic residues" evidence="1">
    <location>
        <begin position="134"/>
        <end position="143"/>
    </location>
</feature>
<dbReference type="AlphaFoldDB" id="A0A5N7B778"/>
<feature type="compositionally biased region" description="Low complexity" evidence="1">
    <location>
        <begin position="48"/>
        <end position="61"/>
    </location>
</feature>
<dbReference type="Proteomes" id="UP000326198">
    <property type="component" value="Unassembled WGS sequence"/>
</dbReference>
<feature type="compositionally biased region" description="Basic residues" evidence="1">
    <location>
        <begin position="63"/>
        <end position="72"/>
    </location>
</feature>
<evidence type="ECO:0000313" key="3">
    <source>
        <dbReference type="Proteomes" id="UP000326198"/>
    </source>
</evidence>
<feature type="compositionally biased region" description="Low complexity" evidence="1">
    <location>
        <begin position="10"/>
        <end position="35"/>
    </location>
</feature>
<name>A0A5N7B778_9EURO</name>
<feature type="region of interest" description="Disordered" evidence="1">
    <location>
        <begin position="115"/>
        <end position="146"/>
    </location>
</feature>
<proteinExistence type="predicted"/>
<sequence>MPSIAVLPHNSTTPSSSSFTTSISTNSLTSKINSNTHHHHHHHHHHQQQLTRRPTLTSLTRWVSRKMSRQRLRNNGSSSHDRDLAEGMSDSEEDRATEDDYAAWCWAFSEGRTDSHSRGDYGLNQTRSPGYEHDEYEYDDDKEKEEKDYGRYLDQERMGSYRGQENGDVFAGFDGQGAGNGKYYNYNNNNYYYDRAVPTTSVDQGRAGGEAPPEPGHEAEGNMTNTRGKYAFLRSGQDDRLGPQQSSDSVPADQLVRFTSIGHYGYSPLAAGLPVSPPPRILTPARYAETNRMEREKSEELKQKAQKGFWGPVRALWLSLRRSR</sequence>
<protein>
    <submittedName>
        <fullName evidence="2">Uncharacterized protein</fullName>
    </submittedName>
</protein>
<accession>A0A5N7B778</accession>